<dbReference type="RefSeq" id="WP_121875822.1">
    <property type="nucleotide sequence ID" value="NZ_REFJ01000001.1"/>
</dbReference>
<proteinExistence type="predicted"/>
<sequence length="635" mass="66819">MKKSLIATSIALGLMSGAAFADSPYSKLYVFGDSLSDTGMFGGKATNRVGPDYTMGEFEYLGVELFAMSLKLDAPKPATMGGTNYAVGGFRSDQVLASVASPVGQPHPILGPLSSYAQDSMGQADSNAIYYVSAGGNDFLQQPDYDGDGSFGPGDISIAAGNVFTAAAALDMMGANYIVLPNLVALDLSPAINFSEAVAPGTKALTKAGVDGFNTALTLLVGGSNANIIMPDVNTAMVELFDNPGAYGFALPGSALGVTCFDGSCSAASGYWSGFEAILPDGSVNPNANPDFFAFNDFVHPTGAGHAIFGVGLEAIFTAPDVYSSMPALALASSGDQMASFRTQMSRFRFGNEGASVLLNVSNNTTDWNTDFMTNSERSTEQLQVGYQAPMGESMRVGIAFTGSSSELSFGQSVGSTMRGGVESASVDADSFGLALSLNFISGGLYGEVAPEFSYGSMDTSRHLRILSLDRIQTASADYTTAGVTLEAGYNFFADSGFELGPFVVSSFKKASVDNFEEKQLNANAMFVDSQSWSETTAGYGLFAGYNGENWFFDVRASQLESDNEGREETRMGVSTIKENSFWLPSIERAGSATELDATVGFEIDGFTVSGQYRYQDIDNQGKGDMYTLGLSFAL</sequence>
<dbReference type="Proteomes" id="UP000267187">
    <property type="component" value="Unassembled WGS sequence"/>
</dbReference>
<keyword evidence="4" id="KW-1185">Reference proteome</keyword>
<dbReference type="InterPro" id="IPR001087">
    <property type="entry name" value="GDSL"/>
</dbReference>
<evidence type="ECO:0000259" key="2">
    <source>
        <dbReference type="PROSITE" id="PS51208"/>
    </source>
</evidence>
<protein>
    <submittedName>
        <fullName evidence="3">Phospholipase/lecithinase/hemolysin</fullName>
    </submittedName>
</protein>
<dbReference type="GO" id="GO:0006629">
    <property type="term" value="P:lipid metabolic process"/>
    <property type="evidence" value="ECO:0007669"/>
    <property type="project" value="InterPro"/>
</dbReference>
<gene>
    <name evidence="3" type="ORF">DFR27_0443</name>
</gene>
<dbReference type="EMBL" id="REFJ01000001">
    <property type="protein sequence ID" value="RMA82494.1"/>
    <property type="molecule type" value="Genomic_DNA"/>
</dbReference>
<organism evidence="3 4">
    <name type="scientific">Umboniibacter marinipuniceus</name>
    <dbReference type="NCBI Taxonomy" id="569599"/>
    <lineage>
        <taxon>Bacteria</taxon>
        <taxon>Pseudomonadati</taxon>
        <taxon>Pseudomonadota</taxon>
        <taxon>Gammaproteobacteria</taxon>
        <taxon>Cellvibrionales</taxon>
        <taxon>Cellvibrionaceae</taxon>
        <taxon>Umboniibacter</taxon>
    </lineage>
</organism>
<feature type="domain" description="Autotransporter" evidence="2">
    <location>
        <begin position="350"/>
        <end position="635"/>
    </location>
</feature>
<accession>A0A3M0AEC1</accession>
<dbReference type="PROSITE" id="PS51208">
    <property type="entry name" value="AUTOTRANSPORTER"/>
    <property type="match status" value="1"/>
</dbReference>
<dbReference type="InterPro" id="IPR036709">
    <property type="entry name" value="Autotransporte_beta_dom_sf"/>
</dbReference>
<dbReference type="InterPro" id="IPR005546">
    <property type="entry name" value="Autotransporte_beta"/>
</dbReference>
<dbReference type="Pfam" id="PF00657">
    <property type="entry name" value="Lipase_GDSL"/>
    <property type="match status" value="1"/>
</dbReference>
<dbReference type="PROSITE" id="PS01098">
    <property type="entry name" value="LIPASE_GDSL_SER"/>
    <property type="match status" value="1"/>
</dbReference>
<dbReference type="Gene3D" id="2.40.128.130">
    <property type="entry name" value="Autotransporter beta-domain"/>
    <property type="match status" value="1"/>
</dbReference>
<dbReference type="Pfam" id="PF03797">
    <property type="entry name" value="Autotransporter"/>
    <property type="match status" value="1"/>
</dbReference>
<dbReference type="InterPro" id="IPR008265">
    <property type="entry name" value="Lipase_GDSL_AS"/>
</dbReference>
<keyword evidence="1" id="KW-0732">Signal</keyword>
<dbReference type="GO" id="GO:0016298">
    <property type="term" value="F:lipase activity"/>
    <property type="evidence" value="ECO:0007669"/>
    <property type="project" value="InterPro"/>
</dbReference>
<dbReference type="SUPFAM" id="SSF103515">
    <property type="entry name" value="Autotransporter"/>
    <property type="match status" value="1"/>
</dbReference>
<feature type="chain" id="PRO_5018107941" evidence="1">
    <location>
        <begin position="22"/>
        <end position="635"/>
    </location>
</feature>
<reference evidence="3 4" key="1">
    <citation type="submission" date="2018-10" db="EMBL/GenBank/DDBJ databases">
        <title>Genomic Encyclopedia of Type Strains, Phase IV (KMG-IV): sequencing the most valuable type-strain genomes for metagenomic binning, comparative biology and taxonomic classification.</title>
        <authorList>
            <person name="Goeker M."/>
        </authorList>
    </citation>
    <scope>NUCLEOTIDE SEQUENCE [LARGE SCALE GENOMIC DNA]</scope>
    <source>
        <strain evidence="3 4">DSM 25080</strain>
    </source>
</reference>
<dbReference type="OrthoDB" id="5292073at2"/>
<evidence type="ECO:0000256" key="1">
    <source>
        <dbReference type="SAM" id="SignalP"/>
    </source>
</evidence>
<feature type="signal peptide" evidence="1">
    <location>
        <begin position="1"/>
        <end position="21"/>
    </location>
</feature>
<comment type="caution">
    <text evidence="3">The sequence shown here is derived from an EMBL/GenBank/DDBJ whole genome shotgun (WGS) entry which is preliminary data.</text>
</comment>
<name>A0A3M0AEC1_9GAMM</name>
<evidence type="ECO:0000313" key="4">
    <source>
        <dbReference type="Proteomes" id="UP000267187"/>
    </source>
</evidence>
<dbReference type="Gene3D" id="3.40.50.1110">
    <property type="entry name" value="SGNH hydrolase"/>
    <property type="match status" value="1"/>
</dbReference>
<evidence type="ECO:0000313" key="3">
    <source>
        <dbReference type="EMBL" id="RMA82494.1"/>
    </source>
</evidence>
<dbReference type="AlphaFoldDB" id="A0A3M0AEC1"/>
<dbReference type="InterPro" id="IPR036514">
    <property type="entry name" value="SGNH_hydro_sf"/>
</dbReference>